<feature type="compositionally biased region" description="Basic and acidic residues" evidence="2">
    <location>
        <begin position="1"/>
        <end position="13"/>
    </location>
</feature>
<evidence type="ECO:0000313" key="5">
    <source>
        <dbReference type="Proteomes" id="UP000602284"/>
    </source>
</evidence>
<evidence type="ECO:0000313" key="4">
    <source>
        <dbReference type="EMBL" id="MBL0386757.1"/>
    </source>
</evidence>
<protein>
    <submittedName>
        <fullName evidence="4">DNA/RNA non-specific endonuclease</fullName>
    </submittedName>
</protein>
<accession>A0ABS1J8Z9</accession>
<feature type="region of interest" description="Disordered" evidence="2">
    <location>
        <begin position="1"/>
        <end position="43"/>
    </location>
</feature>
<feature type="compositionally biased region" description="Acidic residues" evidence="2">
    <location>
        <begin position="87"/>
        <end position="96"/>
    </location>
</feature>
<proteinExistence type="predicted"/>
<organism evidence="4 5">
    <name type="scientific">Tumebacillus amylolyticus</name>
    <dbReference type="NCBI Taxonomy" id="2801339"/>
    <lineage>
        <taxon>Bacteria</taxon>
        <taxon>Bacillati</taxon>
        <taxon>Bacillota</taxon>
        <taxon>Bacilli</taxon>
        <taxon>Bacillales</taxon>
        <taxon>Alicyclobacillaceae</taxon>
        <taxon>Tumebacillus</taxon>
    </lineage>
</organism>
<feature type="region of interest" description="Disordered" evidence="2">
    <location>
        <begin position="77"/>
        <end position="104"/>
    </location>
</feature>
<dbReference type="InterPro" id="IPR044927">
    <property type="entry name" value="Endonuclea_NS_2"/>
</dbReference>
<dbReference type="GO" id="GO:0004519">
    <property type="term" value="F:endonuclease activity"/>
    <property type="evidence" value="ECO:0007669"/>
    <property type="project" value="UniProtKB-KW"/>
</dbReference>
<dbReference type="InterPro" id="IPR044929">
    <property type="entry name" value="DNA/RNA_non-sp_Endonuclease_sf"/>
</dbReference>
<comment type="caution">
    <text evidence="4">The sequence shown here is derived from an EMBL/GenBank/DDBJ whole genome shotgun (WGS) entry which is preliminary data.</text>
</comment>
<evidence type="ECO:0000256" key="1">
    <source>
        <dbReference type="SAM" id="Coils"/>
    </source>
</evidence>
<evidence type="ECO:0000256" key="2">
    <source>
        <dbReference type="SAM" id="MobiDB-lite"/>
    </source>
</evidence>
<dbReference type="RefSeq" id="WP_201633800.1">
    <property type="nucleotide sequence ID" value="NZ_JAEQNB010000002.1"/>
</dbReference>
<sequence>MERHTQGKSERRASSPTASTTQAKAMQKPSAPATGRGGLSPQHLMQMQKTVGNRSVARYLAAAQRKQQVVQGKFEFGGKSYDKGTLEDDDVADPEGSEGKITKYQSDSNLPTFYGVLKSIFQDNLNPNAFPTSKDLGENIDRPHSVSATLNKQSQPDARQGNPVVTAIGRLGNEELLLRDGFDKARATAYDGGHLVGYQVLGGSNADRAWNVAPQDRENNQGAYNYTIEQMLRKAKKGTVISYTVELGYKSLNFSVDQNQLLEHKVIFKLDDTKPWEIQLPSRIPYKWEASAQITNQGGSFGAPAVDNSNGDDDMSRTYKQLTNNLDNDKLVHDDSQYTARYMLKFGDKDAQDMKHDDAISDISKVRSVNYRMMQVQPEERDLKGKPIDWKGPEKTNYGEVKLNETTLQEILDLEKELNQLLQDVKGDEEQFQNDDAYMKELNELPDDSVSTEQAYGMGVNFLEIMPEANELQFLTTEALRFQLMQSDDNAMRDEIELELKKAQDPLDDKTPQKQLLLRKVITKTHIRRLQMVKANRAQRKDLHGKVKLKRKAFQGLIHNVIALNTLKGKKYTISSAEKRKISGLFDLPRGERSPSKILKKYRVKFK</sequence>
<evidence type="ECO:0000259" key="3">
    <source>
        <dbReference type="Pfam" id="PF13930"/>
    </source>
</evidence>
<dbReference type="Proteomes" id="UP000602284">
    <property type="component" value="Unassembled WGS sequence"/>
</dbReference>
<keyword evidence="4" id="KW-0255">Endonuclease</keyword>
<feature type="domain" description="Type VII secretion system protein EssD-like" evidence="3">
    <location>
        <begin position="185"/>
        <end position="251"/>
    </location>
</feature>
<feature type="coiled-coil region" evidence="1">
    <location>
        <begin position="404"/>
        <end position="431"/>
    </location>
</feature>
<keyword evidence="5" id="KW-1185">Reference proteome</keyword>
<reference evidence="4 5" key="1">
    <citation type="submission" date="2021-01" db="EMBL/GenBank/DDBJ databases">
        <title>Tumebacillus sp. strain ITR2 16S ribosomal RNA gene Genome sequencing and assembly.</title>
        <authorList>
            <person name="Kang M."/>
        </authorList>
    </citation>
    <scope>NUCLEOTIDE SEQUENCE [LARGE SCALE GENOMIC DNA]</scope>
    <source>
        <strain evidence="4 5">ITR2</strain>
    </source>
</reference>
<feature type="compositionally biased region" description="Polar residues" evidence="2">
    <location>
        <begin position="14"/>
        <end position="24"/>
    </location>
</feature>
<keyword evidence="4" id="KW-0540">Nuclease</keyword>
<dbReference type="Gene3D" id="3.40.570.10">
    <property type="entry name" value="Extracellular Endonuclease, subunit A"/>
    <property type="match status" value="1"/>
</dbReference>
<gene>
    <name evidence="4" type="ORF">JJB07_08840</name>
</gene>
<keyword evidence="1" id="KW-0175">Coiled coil</keyword>
<dbReference type="Pfam" id="PF13930">
    <property type="entry name" value="Endonuclea_NS_2"/>
    <property type="match status" value="1"/>
</dbReference>
<dbReference type="EMBL" id="JAEQNB010000002">
    <property type="protein sequence ID" value="MBL0386757.1"/>
    <property type="molecule type" value="Genomic_DNA"/>
</dbReference>
<keyword evidence="4" id="KW-0378">Hydrolase</keyword>
<name>A0ABS1J8Z9_9BACL</name>